<dbReference type="EMBL" id="VFBM01000001">
    <property type="protein sequence ID" value="TNX93936.1"/>
    <property type="molecule type" value="Genomic_DNA"/>
</dbReference>
<accession>A0A8H2PWS8</accession>
<proteinExistence type="predicted"/>
<feature type="signal peptide" evidence="1">
    <location>
        <begin position="1"/>
        <end position="21"/>
    </location>
</feature>
<comment type="caution">
    <text evidence="2">The sequence shown here is derived from an EMBL/GenBank/DDBJ whole genome shotgun (WGS) entry which is preliminary data.</text>
</comment>
<gene>
    <name evidence="2" type="ORF">FHY67_00260</name>
</gene>
<dbReference type="RefSeq" id="WP_005025747.1">
    <property type="nucleotide sequence ID" value="NZ_BKVS01000165.1"/>
</dbReference>
<dbReference type="PROSITE" id="PS51257">
    <property type="entry name" value="PROKAR_LIPOPROTEIN"/>
    <property type="match status" value="1"/>
</dbReference>
<feature type="chain" id="PRO_5034551597" description="Hemolysin" evidence="1">
    <location>
        <begin position="22"/>
        <end position="102"/>
    </location>
</feature>
<sequence length="102" mass="10933">MMKKITYLALTLVATGLTACANSPENGVSNNTNMGQAQCLPAEAKKLVGHTGLSDEQIKQKTGSKIVRTLTPNQPATMDYRIERITVIIDPVTNQIKDASCG</sequence>
<dbReference type="Pfam" id="PF11720">
    <property type="entry name" value="Inhibitor_I78"/>
    <property type="match status" value="1"/>
</dbReference>
<evidence type="ECO:0000313" key="3">
    <source>
        <dbReference type="Proteomes" id="UP000314285"/>
    </source>
</evidence>
<evidence type="ECO:0000313" key="2">
    <source>
        <dbReference type="EMBL" id="TNX93936.1"/>
    </source>
</evidence>
<evidence type="ECO:0000256" key="1">
    <source>
        <dbReference type="SAM" id="SignalP"/>
    </source>
</evidence>
<keyword evidence="1" id="KW-0732">Signal</keyword>
<dbReference type="AlphaFoldDB" id="A0A8H2PWS8"/>
<name>A0A8H2PWS8_ACIRA</name>
<dbReference type="Gene3D" id="3.30.10.10">
    <property type="entry name" value="Trypsin Inhibitor V, subunit A"/>
    <property type="match status" value="1"/>
</dbReference>
<organism evidence="2 3">
    <name type="scientific">Acinetobacter radioresistens</name>
    <dbReference type="NCBI Taxonomy" id="40216"/>
    <lineage>
        <taxon>Bacteria</taxon>
        <taxon>Pseudomonadati</taxon>
        <taxon>Pseudomonadota</taxon>
        <taxon>Gammaproteobacteria</taxon>
        <taxon>Moraxellales</taxon>
        <taxon>Moraxellaceae</taxon>
        <taxon>Acinetobacter</taxon>
    </lineage>
</organism>
<dbReference type="Proteomes" id="UP000314285">
    <property type="component" value="Unassembled WGS sequence"/>
</dbReference>
<reference evidence="2 3" key="1">
    <citation type="submission" date="2019-06" db="EMBL/GenBank/DDBJ databases">
        <title>Genome of Acinetobacter radioresistens APH1, a phenol degrading strain.</title>
        <authorList>
            <person name="Liu Y."/>
        </authorList>
    </citation>
    <scope>NUCLEOTIDE SEQUENCE [LARGE SCALE GENOMIC DNA]</scope>
    <source>
        <strain evidence="2 3">APH1</strain>
    </source>
</reference>
<protein>
    <recommendedName>
        <fullName evidence="4">Hemolysin</fullName>
    </recommendedName>
</protein>
<evidence type="ECO:0008006" key="4">
    <source>
        <dbReference type="Google" id="ProtNLM"/>
    </source>
</evidence>
<dbReference type="InterPro" id="IPR021719">
    <property type="entry name" value="Prot_inh_I78"/>
</dbReference>